<keyword evidence="3" id="KW-0805">Transcription regulation</keyword>
<keyword evidence="4" id="KW-0238">DNA-binding</keyword>
<dbReference type="SUPFAM" id="SSF54447">
    <property type="entry name" value="ssDNA-binding transcriptional regulator domain"/>
    <property type="match status" value="1"/>
</dbReference>
<feature type="compositionally biased region" description="Basic and acidic residues" evidence="7">
    <location>
        <begin position="52"/>
        <end position="64"/>
    </location>
</feature>
<keyword evidence="5" id="KW-0804">Transcription</keyword>
<dbReference type="InterPro" id="IPR045125">
    <property type="entry name" value="Sub1/Tcp4-like"/>
</dbReference>
<dbReference type="Proteomes" id="UP000827549">
    <property type="component" value="Chromosome 1"/>
</dbReference>
<sequence length="248" mass="28364">MSPSVYVELPRRTAKRRAEVVPDAAEAGPSRPWPKTRRTASHAESSSDTDEYDIKSEQPSRGDENAEAVESDESEDKPRLDDANAQPRTRRRRRRDDGEPRVRRQRQPRARRQRRRRHDDDDNDSYGEEDDEQPPARRRRARRRRAFDAHADDDDYDDGGGGGVAGPVGIRTNPNGDQYIQLAPYRHVTLRVWQGETYVDIRNFYRDRSGELAPTTKGISLTPEQWALLRDNVGLVDEMLGAAVGIHL</sequence>
<evidence type="ECO:0000259" key="8">
    <source>
        <dbReference type="Pfam" id="PF02229"/>
    </source>
</evidence>
<feature type="compositionally biased region" description="Acidic residues" evidence="7">
    <location>
        <begin position="65"/>
        <end position="75"/>
    </location>
</feature>
<comment type="similarity">
    <text evidence="2">Belongs to the transcriptional coactivator PC4 family.</text>
</comment>
<dbReference type="PANTHER" id="PTHR13215">
    <property type="entry name" value="RNA POLYMERASE II TRANSCRIPTIONAL COACTIVATOR"/>
    <property type="match status" value="1"/>
</dbReference>
<dbReference type="Pfam" id="PF02229">
    <property type="entry name" value="PC4"/>
    <property type="match status" value="1"/>
</dbReference>
<evidence type="ECO:0000256" key="1">
    <source>
        <dbReference type="ARBA" id="ARBA00004123"/>
    </source>
</evidence>
<comment type="subcellular location">
    <subcellularLocation>
        <location evidence="1">Nucleus</location>
    </subcellularLocation>
</comment>
<feature type="region of interest" description="Disordered" evidence="7">
    <location>
        <begin position="1"/>
        <end position="170"/>
    </location>
</feature>
<organism evidence="9 10">
    <name type="scientific">Vanrija pseudolonga</name>
    <dbReference type="NCBI Taxonomy" id="143232"/>
    <lineage>
        <taxon>Eukaryota</taxon>
        <taxon>Fungi</taxon>
        <taxon>Dikarya</taxon>
        <taxon>Basidiomycota</taxon>
        <taxon>Agaricomycotina</taxon>
        <taxon>Tremellomycetes</taxon>
        <taxon>Trichosporonales</taxon>
        <taxon>Trichosporonaceae</taxon>
        <taxon>Vanrija</taxon>
    </lineage>
</organism>
<feature type="compositionally biased region" description="Basic residues" evidence="7">
    <location>
        <begin position="103"/>
        <end position="117"/>
    </location>
</feature>
<dbReference type="InterPro" id="IPR009044">
    <property type="entry name" value="ssDNA-bd_transcriptional_reg"/>
</dbReference>
<dbReference type="GO" id="GO:0060261">
    <property type="term" value="P:positive regulation of transcription initiation by RNA polymerase II"/>
    <property type="evidence" value="ECO:0007669"/>
    <property type="project" value="InterPro"/>
</dbReference>
<dbReference type="GeneID" id="87803538"/>
<dbReference type="GO" id="GO:0005634">
    <property type="term" value="C:nucleus"/>
    <property type="evidence" value="ECO:0007669"/>
    <property type="project" value="UniProtKB-SubCell"/>
</dbReference>
<name>A0AAF0Y038_9TREE</name>
<accession>A0AAF0Y038</accession>
<dbReference type="GO" id="GO:0003713">
    <property type="term" value="F:transcription coactivator activity"/>
    <property type="evidence" value="ECO:0007669"/>
    <property type="project" value="InterPro"/>
</dbReference>
<feature type="compositionally biased region" description="Acidic residues" evidence="7">
    <location>
        <begin position="121"/>
        <end position="133"/>
    </location>
</feature>
<dbReference type="RefSeq" id="XP_062622684.1">
    <property type="nucleotide sequence ID" value="XM_062766700.1"/>
</dbReference>
<evidence type="ECO:0000256" key="6">
    <source>
        <dbReference type="ARBA" id="ARBA00023242"/>
    </source>
</evidence>
<dbReference type="GO" id="GO:0003677">
    <property type="term" value="F:DNA binding"/>
    <property type="evidence" value="ECO:0007669"/>
    <property type="project" value="UniProtKB-KW"/>
</dbReference>
<evidence type="ECO:0000256" key="3">
    <source>
        <dbReference type="ARBA" id="ARBA00023015"/>
    </source>
</evidence>
<keyword evidence="6" id="KW-0539">Nucleus</keyword>
<reference evidence="9" key="1">
    <citation type="submission" date="2023-10" db="EMBL/GenBank/DDBJ databases">
        <authorList>
            <person name="Noh H."/>
        </authorList>
    </citation>
    <scope>NUCLEOTIDE SEQUENCE</scope>
    <source>
        <strain evidence="9">DUCC4014</strain>
    </source>
</reference>
<proteinExistence type="inferred from homology"/>
<evidence type="ECO:0000256" key="5">
    <source>
        <dbReference type="ARBA" id="ARBA00023163"/>
    </source>
</evidence>
<dbReference type="EMBL" id="CP086714">
    <property type="protein sequence ID" value="WOO76652.1"/>
    <property type="molecule type" value="Genomic_DNA"/>
</dbReference>
<evidence type="ECO:0000256" key="2">
    <source>
        <dbReference type="ARBA" id="ARBA00009001"/>
    </source>
</evidence>
<dbReference type="AlphaFoldDB" id="A0AAF0Y038"/>
<evidence type="ECO:0000313" key="9">
    <source>
        <dbReference type="EMBL" id="WOO76652.1"/>
    </source>
</evidence>
<keyword evidence="10" id="KW-1185">Reference proteome</keyword>
<evidence type="ECO:0000256" key="7">
    <source>
        <dbReference type="SAM" id="MobiDB-lite"/>
    </source>
</evidence>
<feature type="compositionally biased region" description="Basic residues" evidence="7">
    <location>
        <begin position="136"/>
        <end position="145"/>
    </location>
</feature>
<evidence type="ECO:0000313" key="10">
    <source>
        <dbReference type="Proteomes" id="UP000827549"/>
    </source>
</evidence>
<dbReference type="InterPro" id="IPR003173">
    <property type="entry name" value="PC4_C"/>
</dbReference>
<gene>
    <name evidence="9" type="primary">SUB1</name>
    <name evidence="9" type="ORF">LOC62_01G000279</name>
</gene>
<evidence type="ECO:0000256" key="4">
    <source>
        <dbReference type="ARBA" id="ARBA00023125"/>
    </source>
</evidence>
<protein>
    <submittedName>
        <fullName evidence="9">Activated RNA polymerase II transcriptional coactivator p15</fullName>
    </submittedName>
</protein>
<dbReference type="Gene3D" id="2.30.31.10">
    <property type="entry name" value="Transcriptional Coactivator Pc4, Chain A"/>
    <property type="match status" value="1"/>
</dbReference>
<feature type="domain" description="Transcriptional coactivator p15 (PC4) C-terminal" evidence="8">
    <location>
        <begin position="184"/>
        <end position="232"/>
    </location>
</feature>